<dbReference type="CDD" id="cd18793">
    <property type="entry name" value="SF2_C_SNF"/>
    <property type="match status" value="1"/>
</dbReference>
<keyword evidence="4" id="KW-0067">ATP-binding</keyword>
<reference evidence="5" key="1">
    <citation type="submission" date="2022-08" db="EMBL/GenBank/DDBJ databases">
        <title>Genome sequencing of akame (Lates japonicus).</title>
        <authorList>
            <person name="Hashiguchi Y."/>
            <person name="Takahashi H."/>
        </authorList>
    </citation>
    <scope>NUCLEOTIDE SEQUENCE</scope>
    <source>
        <strain evidence="5">Kochi</strain>
    </source>
</reference>
<keyword evidence="1" id="KW-0547">Nucleotide-binding</keyword>
<dbReference type="Proteomes" id="UP001279410">
    <property type="component" value="Unassembled WGS sequence"/>
</dbReference>
<dbReference type="GO" id="GO:0016787">
    <property type="term" value="F:hydrolase activity"/>
    <property type="evidence" value="ECO:0007669"/>
    <property type="project" value="UniProtKB-KW"/>
</dbReference>
<sequence length="129" mass="14120">MSRARMLNDTLIQHIHSSFAEGSGSGHGHHSVIAGQQPHGEMIDTDTCRAGAVKDYIKMMLEAEQLKFLVFAHHLTMLQACTEAVIEAKAGYIRIDGSVPSSERIQLVHKFQNDPETRVAILSILAAGQ</sequence>
<dbReference type="GO" id="GO:0043596">
    <property type="term" value="C:nuclear replication fork"/>
    <property type="evidence" value="ECO:0007669"/>
    <property type="project" value="TreeGrafter"/>
</dbReference>
<dbReference type="GO" id="GO:0004386">
    <property type="term" value="F:helicase activity"/>
    <property type="evidence" value="ECO:0007669"/>
    <property type="project" value="UniProtKB-KW"/>
</dbReference>
<proteinExistence type="predicted"/>
<keyword evidence="2" id="KW-0378">Hydrolase</keyword>
<dbReference type="GO" id="GO:0031297">
    <property type="term" value="P:replication fork processing"/>
    <property type="evidence" value="ECO:0007669"/>
    <property type="project" value="TreeGrafter"/>
</dbReference>
<evidence type="ECO:0000256" key="4">
    <source>
        <dbReference type="ARBA" id="ARBA00022840"/>
    </source>
</evidence>
<evidence type="ECO:0000313" key="5">
    <source>
        <dbReference type="EMBL" id="GLD64821.1"/>
    </source>
</evidence>
<keyword evidence="3 5" id="KW-0347">Helicase</keyword>
<evidence type="ECO:0000256" key="2">
    <source>
        <dbReference type="ARBA" id="ARBA00022801"/>
    </source>
</evidence>
<dbReference type="InterPro" id="IPR049730">
    <property type="entry name" value="SNF2/RAD54-like_C"/>
</dbReference>
<keyword evidence="5" id="KW-0540">Nuclease</keyword>
<keyword evidence="6" id="KW-1185">Reference proteome</keyword>
<evidence type="ECO:0000256" key="1">
    <source>
        <dbReference type="ARBA" id="ARBA00022741"/>
    </source>
</evidence>
<dbReference type="GO" id="GO:0006281">
    <property type="term" value="P:DNA repair"/>
    <property type="evidence" value="ECO:0007669"/>
    <property type="project" value="TreeGrafter"/>
</dbReference>
<dbReference type="AlphaFoldDB" id="A0AAD3N4K4"/>
<dbReference type="GO" id="GO:0004520">
    <property type="term" value="F:DNA endonuclease activity"/>
    <property type="evidence" value="ECO:0007669"/>
    <property type="project" value="TreeGrafter"/>
</dbReference>
<name>A0AAD3N4K4_LATJO</name>
<dbReference type="GO" id="GO:0005524">
    <property type="term" value="F:ATP binding"/>
    <property type="evidence" value="ECO:0007669"/>
    <property type="project" value="UniProtKB-KW"/>
</dbReference>
<organism evidence="5 6">
    <name type="scientific">Lates japonicus</name>
    <name type="common">Japanese lates</name>
    <dbReference type="NCBI Taxonomy" id="270547"/>
    <lineage>
        <taxon>Eukaryota</taxon>
        <taxon>Metazoa</taxon>
        <taxon>Chordata</taxon>
        <taxon>Craniata</taxon>
        <taxon>Vertebrata</taxon>
        <taxon>Euteleostomi</taxon>
        <taxon>Actinopterygii</taxon>
        <taxon>Neopterygii</taxon>
        <taxon>Teleostei</taxon>
        <taxon>Neoteleostei</taxon>
        <taxon>Acanthomorphata</taxon>
        <taxon>Carangaria</taxon>
        <taxon>Carangaria incertae sedis</taxon>
        <taxon>Centropomidae</taxon>
        <taxon>Lates</taxon>
    </lineage>
</organism>
<dbReference type="InterPro" id="IPR027417">
    <property type="entry name" value="P-loop_NTPase"/>
</dbReference>
<accession>A0AAD3N4K4</accession>
<dbReference type="PANTHER" id="PTHR45766:SF3">
    <property type="entry name" value="DNA ANNEALING HELICASE AND ENDONUCLEASE ZRANB3"/>
    <property type="match status" value="1"/>
</dbReference>
<keyword evidence="5" id="KW-0255">Endonuclease</keyword>
<dbReference type="PANTHER" id="PTHR45766">
    <property type="entry name" value="DNA ANNEALING HELICASE AND ENDONUCLEASE ZRANB3 FAMILY MEMBER"/>
    <property type="match status" value="1"/>
</dbReference>
<feature type="non-terminal residue" evidence="5">
    <location>
        <position position="1"/>
    </location>
</feature>
<evidence type="ECO:0000313" key="6">
    <source>
        <dbReference type="Proteomes" id="UP001279410"/>
    </source>
</evidence>
<dbReference type="SUPFAM" id="SSF52540">
    <property type="entry name" value="P-loop containing nucleoside triphosphate hydrolases"/>
    <property type="match status" value="1"/>
</dbReference>
<dbReference type="Gene3D" id="3.40.50.300">
    <property type="entry name" value="P-loop containing nucleotide triphosphate hydrolases"/>
    <property type="match status" value="1"/>
</dbReference>
<gene>
    <name evidence="5" type="ORF">AKAME5_001633500</name>
</gene>
<protein>
    <submittedName>
        <fullName evidence="5">DNA annealing helicase and endonuclease ZRANB3 isoform X1</fullName>
    </submittedName>
</protein>
<dbReference type="EMBL" id="BRZM01000072">
    <property type="protein sequence ID" value="GLD64821.1"/>
    <property type="molecule type" value="Genomic_DNA"/>
</dbReference>
<comment type="caution">
    <text evidence="5">The sequence shown here is derived from an EMBL/GenBank/DDBJ whole genome shotgun (WGS) entry which is preliminary data.</text>
</comment>
<evidence type="ECO:0000256" key="3">
    <source>
        <dbReference type="ARBA" id="ARBA00022806"/>
    </source>
</evidence>